<gene>
    <name evidence="3" type="ORF">EDD66_10359</name>
</gene>
<dbReference type="Pfam" id="PF10960">
    <property type="entry name" value="Holin_BhlA"/>
    <property type="match status" value="1"/>
</dbReference>
<evidence type="ECO:0000256" key="1">
    <source>
        <dbReference type="SAM" id="Coils"/>
    </source>
</evidence>
<keyword evidence="4" id="KW-1185">Reference proteome</keyword>
<dbReference type="OrthoDB" id="2680433at2"/>
<dbReference type="RefSeq" id="WP_123608585.1">
    <property type="nucleotide sequence ID" value="NZ_RJVG01000003.1"/>
</dbReference>
<keyword evidence="2" id="KW-0472">Membrane</keyword>
<name>A0A3N1XR21_9FIRM</name>
<dbReference type="InterPro" id="IPR024405">
    <property type="entry name" value="Phage_BhlA/UviB"/>
</dbReference>
<organism evidence="3 4">
    <name type="scientific">Mobilisporobacter senegalensis</name>
    <dbReference type="NCBI Taxonomy" id="1329262"/>
    <lineage>
        <taxon>Bacteria</taxon>
        <taxon>Bacillati</taxon>
        <taxon>Bacillota</taxon>
        <taxon>Clostridia</taxon>
        <taxon>Lachnospirales</taxon>
        <taxon>Lachnospiraceae</taxon>
        <taxon>Mobilisporobacter</taxon>
    </lineage>
</organism>
<comment type="caution">
    <text evidence="3">The sequence shown here is derived from an EMBL/GenBank/DDBJ whole genome shotgun (WGS) entry which is preliminary data.</text>
</comment>
<feature type="transmembrane region" description="Helical" evidence="2">
    <location>
        <begin position="12"/>
        <end position="28"/>
    </location>
</feature>
<dbReference type="Proteomes" id="UP000273083">
    <property type="component" value="Unassembled WGS sequence"/>
</dbReference>
<protein>
    <submittedName>
        <fullName evidence="3">BhlA-like holin</fullName>
    </submittedName>
</protein>
<proteinExistence type="predicted"/>
<evidence type="ECO:0000313" key="4">
    <source>
        <dbReference type="Proteomes" id="UP000273083"/>
    </source>
</evidence>
<dbReference type="AlphaFoldDB" id="A0A3N1XR21"/>
<reference evidence="3 4" key="1">
    <citation type="submission" date="2018-11" db="EMBL/GenBank/DDBJ databases">
        <title>Genomic Encyclopedia of Type Strains, Phase IV (KMG-IV): sequencing the most valuable type-strain genomes for metagenomic binning, comparative biology and taxonomic classification.</title>
        <authorList>
            <person name="Goeker M."/>
        </authorList>
    </citation>
    <scope>NUCLEOTIDE SEQUENCE [LARGE SCALE GENOMIC DNA]</scope>
    <source>
        <strain evidence="3 4">DSM 26537</strain>
    </source>
</reference>
<feature type="coiled-coil region" evidence="1">
    <location>
        <begin position="27"/>
        <end position="54"/>
    </location>
</feature>
<keyword evidence="1" id="KW-0175">Coiled coil</keyword>
<keyword evidence="2" id="KW-0812">Transmembrane</keyword>
<accession>A0A3N1XR21</accession>
<sequence length="58" mass="7037">MEQILIEAVSNQGIWVVLSVFLIVYIIKRNEVKEKEYQTKLSNLEKKYNRLKEIRKNR</sequence>
<keyword evidence="2" id="KW-1133">Transmembrane helix</keyword>
<evidence type="ECO:0000313" key="3">
    <source>
        <dbReference type="EMBL" id="ROR29124.1"/>
    </source>
</evidence>
<evidence type="ECO:0000256" key="2">
    <source>
        <dbReference type="SAM" id="Phobius"/>
    </source>
</evidence>
<dbReference type="EMBL" id="RJVG01000003">
    <property type="protein sequence ID" value="ROR29124.1"/>
    <property type="molecule type" value="Genomic_DNA"/>
</dbReference>